<evidence type="ECO:0000256" key="3">
    <source>
        <dbReference type="ARBA" id="ARBA00022884"/>
    </source>
</evidence>
<evidence type="ECO:0000259" key="10">
    <source>
        <dbReference type="PROSITE" id="PS50126"/>
    </source>
</evidence>
<dbReference type="FunFam" id="2.40.50.140:FF:000051">
    <property type="entry name" value="RNA-binding transcriptional accessory protein"/>
    <property type="match status" value="1"/>
</dbReference>
<dbReference type="InterPro" id="IPR012340">
    <property type="entry name" value="NA-bd_OB-fold"/>
</dbReference>
<keyword evidence="5" id="KW-0687">Ribonucleoprotein</keyword>
<reference evidence="11 12" key="1">
    <citation type="submission" date="2019-02" db="EMBL/GenBank/DDBJ databases">
        <title>Deep-cultivation of Planctomycetes and their phenomic and genomic characterization uncovers novel biology.</title>
        <authorList>
            <person name="Wiegand S."/>
            <person name="Jogler M."/>
            <person name="Boedeker C."/>
            <person name="Pinto D."/>
            <person name="Vollmers J."/>
            <person name="Rivas-Marin E."/>
            <person name="Kohn T."/>
            <person name="Peeters S.H."/>
            <person name="Heuer A."/>
            <person name="Rast P."/>
            <person name="Oberbeckmann S."/>
            <person name="Bunk B."/>
            <person name="Jeske O."/>
            <person name="Meyerdierks A."/>
            <person name="Storesund J.E."/>
            <person name="Kallscheuer N."/>
            <person name="Luecker S."/>
            <person name="Lage O.M."/>
            <person name="Pohl T."/>
            <person name="Merkel B.J."/>
            <person name="Hornburger P."/>
            <person name="Mueller R.-W."/>
            <person name="Bruemmer F."/>
            <person name="Labrenz M."/>
            <person name="Spormann A.M."/>
            <person name="Op den Camp H."/>
            <person name="Overmann J."/>
            <person name="Amann R."/>
            <person name="Jetten M.S.M."/>
            <person name="Mascher T."/>
            <person name="Medema M.H."/>
            <person name="Devos D.P."/>
            <person name="Kaster A.-K."/>
            <person name="Ovreas L."/>
            <person name="Rohde M."/>
            <person name="Galperin M.Y."/>
            <person name="Jogler C."/>
        </authorList>
    </citation>
    <scope>NUCLEOTIDE SEQUENCE [LARGE SCALE GENOMIC DNA]</scope>
    <source>
        <strain evidence="11 12">Spa11</strain>
    </source>
</reference>
<dbReference type="Gene3D" id="2.40.50.140">
    <property type="entry name" value="Nucleic acid-binding proteins"/>
    <property type="match status" value="6"/>
</dbReference>
<dbReference type="GO" id="GO:0003729">
    <property type="term" value="F:mRNA binding"/>
    <property type="evidence" value="ECO:0007669"/>
    <property type="project" value="UniProtKB-ARBA"/>
</dbReference>
<dbReference type="GO" id="GO:0003735">
    <property type="term" value="F:structural constituent of ribosome"/>
    <property type="evidence" value="ECO:0007669"/>
    <property type="project" value="TreeGrafter"/>
</dbReference>
<comment type="function">
    <text evidence="6">Binds mRNA; thus facilitating recognition of the initiation point. It is needed to translate mRNA with a short Shine-Dalgarno (SD) purine-rich sequence.</text>
</comment>
<evidence type="ECO:0000256" key="2">
    <source>
        <dbReference type="ARBA" id="ARBA00022737"/>
    </source>
</evidence>
<organism evidence="11 12">
    <name type="scientific">Botrimarina mediterranea</name>
    <dbReference type="NCBI Taxonomy" id="2528022"/>
    <lineage>
        <taxon>Bacteria</taxon>
        <taxon>Pseudomonadati</taxon>
        <taxon>Planctomycetota</taxon>
        <taxon>Planctomycetia</taxon>
        <taxon>Pirellulales</taxon>
        <taxon>Lacipirellulaceae</taxon>
        <taxon>Botrimarina</taxon>
    </lineage>
</organism>
<dbReference type="CDD" id="cd05688">
    <property type="entry name" value="S1_RPS1_repeat_ec3"/>
    <property type="match status" value="2"/>
</dbReference>
<dbReference type="FunFam" id="2.40.50.140:FF:000103">
    <property type="entry name" value="protein RRP5 homolog"/>
    <property type="match status" value="1"/>
</dbReference>
<feature type="region of interest" description="Disordered" evidence="9">
    <location>
        <begin position="78"/>
        <end position="106"/>
    </location>
</feature>
<dbReference type="RefSeq" id="WP_145109248.1">
    <property type="nucleotide sequence ID" value="NZ_CP036349.1"/>
</dbReference>
<keyword evidence="2" id="KW-0677">Repeat</keyword>
<dbReference type="PANTHER" id="PTHR10724:SF7">
    <property type="entry name" value="SMALL RIBOSOMAL SUBUNIT PROTEIN BS1C"/>
    <property type="match status" value="1"/>
</dbReference>
<evidence type="ECO:0000256" key="6">
    <source>
        <dbReference type="ARBA" id="ARBA00025604"/>
    </source>
</evidence>
<sequence>MVNRNLLNQYDVSDDDLIAVMGDQELIDETAWLEGEDVSINQIVEGKVIRIDNEFVVVDVGYKSEGLIPLSEWEPEIEEDPYGNDPEATDFEPPVVPEPEEPPKPGDIIRVLVEDVEDVAGRHDERGMLVLSKRKAERIEQWMGVMSDVHEGDVVTGTVIRKIKGGLLVDIGVNVFLPASQVDIRRPHDIGEYIGKEIKCMVLKIDEERRNIVVSRRSLIEQERATKKAELLKTLSVGDIRKGIVKNIADFGAFVDLGGIDGLLHITDMSWGRINHPSEMVKIEDNLEVMVLHIDYEREKIALGLKQKSPSPWEKVPATYPVGTRVKGHVVNVMSYGAFVKLEDGIEGLVHISEMSWTKRISHPSELVQVDDEVEVVVLGINQEKQEISLGMKQTQDNPWDRVADRYPPGADVEGRVRNLTNYGAFIEIEEGIDGLLHVSDMSWTRKVSHPSEVVEKGELLKCKILSVDTERRRIALGMKQLDEDPWSSDIPNRFQPGDLVKGKVTKITNFGVFIGLEDGLEGLLHVSELSDQKIENPEEICNVGDEMEVKILRVDIDERKIGLSRKRVDWAEEEAGAEGETEAVGATSTASSASNENLKGGIGSGEGPLFKAPTADVGADTDADSDSGSED</sequence>
<feature type="compositionally biased region" description="Acidic residues" evidence="9">
    <location>
        <begin position="78"/>
        <end position="90"/>
    </location>
</feature>
<evidence type="ECO:0000313" key="11">
    <source>
        <dbReference type="EMBL" id="QDV73002.1"/>
    </source>
</evidence>
<dbReference type="PANTHER" id="PTHR10724">
    <property type="entry name" value="30S RIBOSOMAL PROTEIN S1"/>
    <property type="match status" value="1"/>
</dbReference>
<dbReference type="PRINTS" id="PR00681">
    <property type="entry name" value="RIBOSOMALS1"/>
</dbReference>
<evidence type="ECO:0000256" key="4">
    <source>
        <dbReference type="ARBA" id="ARBA00022980"/>
    </source>
</evidence>
<feature type="region of interest" description="Disordered" evidence="9">
    <location>
        <begin position="575"/>
        <end position="632"/>
    </location>
</feature>
<feature type="domain" description="S1 motif" evidence="10">
    <location>
        <begin position="323"/>
        <end position="393"/>
    </location>
</feature>
<evidence type="ECO:0000256" key="7">
    <source>
        <dbReference type="ARBA" id="ARBA00035293"/>
    </source>
</evidence>
<dbReference type="CDD" id="cd05687">
    <property type="entry name" value="S1_RPS1_repeat_ec1_hs1"/>
    <property type="match status" value="1"/>
</dbReference>
<evidence type="ECO:0000256" key="1">
    <source>
        <dbReference type="ARBA" id="ARBA00006767"/>
    </source>
</evidence>
<feature type="domain" description="S1 motif" evidence="10">
    <location>
        <begin position="498"/>
        <end position="567"/>
    </location>
</feature>
<accession>A0A518K5C5</accession>
<dbReference type="InterPro" id="IPR050437">
    <property type="entry name" value="Ribos_protein_bS1-like"/>
</dbReference>
<feature type="domain" description="S1 motif" evidence="10">
    <location>
        <begin position="41"/>
        <end position="134"/>
    </location>
</feature>
<dbReference type="KEGG" id="bmei:Spa11_11890"/>
<dbReference type="SMART" id="SM00316">
    <property type="entry name" value="S1"/>
    <property type="match status" value="6"/>
</dbReference>
<feature type="compositionally biased region" description="Acidic residues" evidence="9">
    <location>
        <begin position="620"/>
        <end position="632"/>
    </location>
</feature>
<evidence type="ECO:0000256" key="9">
    <source>
        <dbReference type="SAM" id="MobiDB-lite"/>
    </source>
</evidence>
<name>A0A518K5C5_9BACT</name>
<keyword evidence="12" id="KW-1185">Reference proteome</keyword>
<evidence type="ECO:0000256" key="8">
    <source>
        <dbReference type="ARBA" id="ARBA00035517"/>
    </source>
</evidence>
<dbReference type="EMBL" id="CP036349">
    <property type="protein sequence ID" value="QDV73002.1"/>
    <property type="molecule type" value="Genomic_DNA"/>
</dbReference>
<gene>
    <name evidence="11" type="primary">rpsA_2</name>
    <name evidence="11" type="ORF">Spa11_11890</name>
</gene>
<dbReference type="Proteomes" id="UP000316426">
    <property type="component" value="Chromosome"/>
</dbReference>
<dbReference type="GO" id="GO:0022627">
    <property type="term" value="C:cytosolic small ribosomal subunit"/>
    <property type="evidence" value="ECO:0007669"/>
    <property type="project" value="TreeGrafter"/>
</dbReference>
<dbReference type="Pfam" id="PF00575">
    <property type="entry name" value="S1"/>
    <property type="match status" value="6"/>
</dbReference>
<dbReference type="CDD" id="cd04465">
    <property type="entry name" value="S1_RPS1_repeat_ec2_hs2"/>
    <property type="match status" value="1"/>
</dbReference>
<proteinExistence type="inferred from homology"/>
<feature type="compositionally biased region" description="Low complexity" evidence="9">
    <location>
        <begin position="583"/>
        <end position="597"/>
    </location>
</feature>
<dbReference type="PROSITE" id="PS50126">
    <property type="entry name" value="S1"/>
    <property type="match status" value="6"/>
</dbReference>
<evidence type="ECO:0000313" key="12">
    <source>
        <dbReference type="Proteomes" id="UP000316426"/>
    </source>
</evidence>
<feature type="domain" description="S1 motif" evidence="10">
    <location>
        <begin position="238"/>
        <end position="306"/>
    </location>
</feature>
<keyword evidence="3" id="KW-0694">RNA-binding</keyword>
<dbReference type="FunFam" id="2.40.50.140:FF:000011">
    <property type="entry name" value="30S ribosomal protein S1"/>
    <property type="match status" value="2"/>
</dbReference>
<dbReference type="InterPro" id="IPR035104">
    <property type="entry name" value="Ribosomal_protein_S1-like"/>
</dbReference>
<feature type="domain" description="S1 motif" evidence="10">
    <location>
        <begin position="410"/>
        <end position="480"/>
    </location>
</feature>
<dbReference type="InterPro" id="IPR003029">
    <property type="entry name" value="S1_domain"/>
</dbReference>
<comment type="similarity">
    <text evidence="1">Belongs to the bacterial ribosomal protein bS1 family.</text>
</comment>
<dbReference type="SUPFAM" id="SSF50249">
    <property type="entry name" value="Nucleic acid-binding proteins"/>
    <property type="match status" value="6"/>
</dbReference>
<dbReference type="AlphaFoldDB" id="A0A518K5C5"/>
<protein>
    <recommendedName>
        <fullName evidence="7">Small ribosomal subunit protein bS1</fullName>
    </recommendedName>
    <alternativeName>
        <fullName evidence="8">30S ribosomal protein S1</fullName>
    </alternativeName>
</protein>
<keyword evidence="4 11" id="KW-0689">Ribosomal protein</keyword>
<evidence type="ECO:0000256" key="5">
    <source>
        <dbReference type="ARBA" id="ARBA00023274"/>
    </source>
</evidence>
<feature type="domain" description="S1 motif" evidence="10">
    <location>
        <begin position="152"/>
        <end position="217"/>
    </location>
</feature>
<dbReference type="GO" id="GO:0006412">
    <property type="term" value="P:translation"/>
    <property type="evidence" value="ECO:0007669"/>
    <property type="project" value="TreeGrafter"/>
</dbReference>